<keyword evidence="3 10" id="KW-0812">Transmembrane</keyword>
<dbReference type="Pfam" id="PF00001">
    <property type="entry name" value="7tm_1"/>
    <property type="match status" value="1"/>
</dbReference>
<dbReference type="GO" id="GO:0005886">
    <property type="term" value="C:plasma membrane"/>
    <property type="evidence" value="ECO:0007669"/>
    <property type="project" value="UniProtKB-SubCell"/>
</dbReference>
<keyword evidence="9 10" id="KW-0807">Transducer</keyword>
<evidence type="ECO:0000259" key="11">
    <source>
        <dbReference type="PROSITE" id="PS50262"/>
    </source>
</evidence>
<dbReference type="InterPro" id="IPR000276">
    <property type="entry name" value="GPCR_Rhodpsn"/>
</dbReference>
<feature type="transmembrane region" description="Helical" evidence="10">
    <location>
        <begin position="79"/>
        <end position="100"/>
    </location>
</feature>
<evidence type="ECO:0000256" key="2">
    <source>
        <dbReference type="ARBA" id="ARBA00022475"/>
    </source>
</evidence>
<comment type="similarity">
    <text evidence="10">Belongs to the G-protein coupled receptor 1 family. Vasopressin/oxytocin receptor subfamily.</text>
</comment>
<reference evidence="12" key="2">
    <citation type="submission" date="2025-09" db="UniProtKB">
        <authorList>
            <consortium name="Ensembl"/>
        </authorList>
    </citation>
    <scope>IDENTIFICATION</scope>
</reference>
<evidence type="ECO:0000256" key="9">
    <source>
        <dbReference type="ARBA" id="ARBA00023224"/>
    </source>
</evidence>
<evidence type="ECO:0000256" key="6">
    <source>
        <dbReference type="ARBA" id="ARBA00023136"/>
    </source>
</evidence>
<feature type="transmembrane region" description="Helical" evidence="10">
    <location>
        <begin position="45"/>
        <end position="67"/>
    </location>
</feature>
<accession>A0A3Q4HYX9</accession>
<dbReference type="PRINTS" id="PR00896">
    <property type="entry name" value="VASOPRESSINR"/>
</dbReference>
<dbReference type="GO" id="GO:0032870">
    <property type="term" value="P:cellular response to hormone stimulus"/>
    <property type="evidence" value="ECO:0007669"/>
    <property type="project" value="TreeGrafter"/>
</dbReference>
<protein>
    <submittedName>
        <fullName evidence="12">Si:dkey-178o16.4</fullName>
    </submittedName>
</protein>
<feature type="transmembrane region" description="Helical" evidence="10">
    <location>
        <begin position="157"/>
        <end position="179"/>
    </location>
</feature>
<keyword evidence="4 10" id="KW-1133">Transmembrane helix</keyword>
<evidence type="ECO:0000256" key="10">
    <source>
        <dbReference type="RuleBase" id="RU046427"/>
    </source>
</evidence>
<keyword evidence="13" id="KW-1185">Reference proteome</keyword>
<keyword evidence="2" id="KW-1003">Cell membrane</keyword>
<dbReference type="PANTHER" id="PTHR24241">
    <property type="entry name" value="NEUROPEPTIDE RECEPTOR-RELATED G-PROTEIN COUPLED RECEPTOR"/>
    <property type="match status" value="1"/>
</dbReference>
<feature type="domain" description="G-protein coupled receptors family 1 profile" evidence="11">
    <location>
        <begin position="58"/>
        <end position="327"/>
    </location>
</feature>
<proteinExistence type="inferred from homology"/>
<dbReference type="AlphaFoldDB" id="A0A3Q4HYX9"/>
<evidence type="ECO:0000256" key="3">
    <source>
        <dbReference type="ARBA" id="ARBA00022692"/>
    </source>
</evidence>
<dbReference type="GO" id="GO:0042277">
    <property type="term" value="F:peptide binding"/>
    <property type="evidence" value="ECO:0007669"/>
    <property type="project" value="TreeGrafter"/>
</dbReference>
<dbReference type="GO" id="GO:0001992">
    <property type="term" value="P:regulation of systemic arterial blood pressure by vasopressin"/>
    <property type="evidence" value="ECO:0007669"/>
    <property type="project" value="TreeGrafter"/>
</dbReference>
<dbReference type="Ensembl" id="ENSNBRT00000023542.1">
    <property type="protein sequence ID" value="ENSNBRP00000022942.1"/>
    <property type="gene ID" value="ENSNBRG00000017571.1"/>
</dbReference>
<dbReference type="OMA" id="MQDSTHQ"/>
<dbReference type="InterPro" id="IPR017452">
    <property type="entry name" value="GPCR_Rhodpsn_7TM"/>
</dbReference>
<evidence type="ECO:0000256" key="7">
    <source>
        <dbReference type="ARBA" id="ARBA00023170"/>
    </source>
</evidence>
<dbReference type="SUPFAM" id="SSF81321">
    <property type="entry name" value="Family A G protein-coupled receptor-like"/>
    <property type="match status" value="1"/>
</dbReference>
<dbReference type="GO" id="GO:0045907">
    <property type="term" value="P:positive regulation of vasoconstriction"/>
    <property type="evidence" value="ECO:0007669"/>
    <property type="project" value="TreeGrafter"/>
</dbReference>
<dbReference type="Proteomes" id="UP000261580">
    <property type="component" value="Unassembled WGS sequence"/>
</dbReference>
<dbReference type="STRING" id="32507.ENSNBRP00000022942"/>
<dbReference type="GeneTree" id="ENSGT01050000244882"/>
<dbReference type="GO" id="GO:0005000">
    <property type="term" value="F:vasopressin receptor activity"/>
    <property type="evidence" value="ECO:0007669"/>
    <property type="project" value="InterPro"/>
</dbReference>
<reference evidence="12" key="1">
    <citation type="submission" date="2025-08" db="UniProtKB">
        <authorList>
            <consortium name="Ensembl"/>
        </authorList>
    </citation>
    <scope>IDENTIFICATION</scope>
</reference>
<feature type="transmembrane region" description="Helical" evidence="10">
    <location>
        <begin position="309"/>
        <end position="330"/>
    </location>
</feature>
<dbReference type="CDD" id="cd15388">
    <property type="entry name" value="7tmA_V2R"/>
    <property type="match status" value="1"/>
</dbReference>
<sequence>RCCATRWFMRWRSFKTLGSSITMNDSDFVEAHDVPRNESLAKVEIALLSVIFVSAAFLNTSLLLVLWKQRKQMSRMRVFVFHLCLADLVVTFFQVCPQLLWDITDRFVGPDLVCRLVKYLQVLGMFSSTYMIVVMTVDRYQAICNPMVKFQRTRTRLNVPVCVAWGISLLGSLPQVFIFSQVEVTPGVFDCWATFIQPWGLQTYITWTTLVIFVLPVITVVVCQVRICRAIQINIYQKTQQKGTMGLSSRASGVAGMSKARVKTLKMTVVIVLAYIVCWAPFFTVQLWSAWDKQAPKESNSFGLLPATFTILMLLASLNSCANPCIYLLFSGQVPKRLVSLLCRRHSGGKDSVHEEATLVSTLYLSLKNPPESK</sequence>
<evidence type="ECO:0000256" key="4">
    <source>
        <dbReference type="ARBA" id="ARBA00022989"/>
    </source>
</evidence>
<organism evidence="12 13">
    <name type="scientific">Neolamprologus brichardi</name>
    <name type="common">Fairy cichlid</name>
    <name type="synonym">Lamprologus brichardi</name>
    <dbReference type="NCBI Taxonomy" id="32507"/>
    <lineage>
        <taxon>Eukaryota</taxon>
        <taxon>Metazoa</taxon>
        <taxon>Chordata</taxon>
        <taxon>Craniata</taxon>
        <taxon>Vertebrata</taxon>
        <taxon>Euteleostomi</taxon>
        <taxon>Actinopterygii</taxon>
        <taxon>Neopterygii</taxon>
        <taxon>Teleostei</taxon>
        <taxon>Neoteleostei</taxon>
        <taxon>Acanthomorphata</taxon>
        <taxon>Ovalentaria</taxon>
        <taxon>Cichlomorphae</taxon>
        <taxon>Cichliformes</taxon>
        <taxon>Cichlidae</taxon>
        <taxon>African cichlids</taxon>
        <taxon>Pseudocrenilabrinae</taxon>
        <taxon>Lamprologini</taxon>
        <taxon>Neolamprologus</taxon>
    </lineage>
</organism>
<name>A0A3Q4HYX9_NEOBR</name>
<dbReference type="PANTHER" id="PTHR24241:SF133">
    <property type="entry name" value="OXYTOCIN RECEPTOR"/>
    <property type="match status" value="1"/>
</dbReference>
<dbReference type="PRINTS" id="PR00237">
    <property type="entry name" value="GPCRRHODOPSN"/>
</dbReference>
<keyword evidence="7 10" id="KW-0675">Receptor</keyword>
<keyword evidence="6 10" id="KW-0472">Membrane</keyword>
<feature type="transmembrane region" description="Helical" evidence="10">
    <location>
        <begin position="204"/>
        <end position="228"/>
    </location>
</feature>
<evidence type="ECO:0000313" key="12">
    <source>
        <dbReference type="Ensembl" id="ENSNBRP00000022942.1"/>
    </source>
</evidence>
<evidence type="ECO:0000256" key="1">
    <source>
        <dbReference type="ARBA" id="ARBA00004651"/>
    </source>
</evidence>
<dbReference type="InterPro" id="IPR001817">
    <property type="entry name" value="Vasoprsn_rcpt"/>
</dbReference>
<keyword evidence="8 10" id="KW-0325">Glycoprotein</keyword>
<dbReference type="PROSITE" id="PS00237">
    <property type="entry name" value="G_PROTEIN_RECEP_F1_1"/>
    <property type="match status" value="1"/>
</dbReference>
<feature type="transmembrane region" description="Helical" evidence="10">
    <location>
        <begin position="120"/>
        <end position="137"/>
    </location>
</feature>
<evidence type="ECO:0000313" key="13">
    <source>
        <dbReference type="Proteomes" id="UP000261580"/>
    </source>
</evidence>
<dbReference type="PROSITE" id="PS50262">
    <property type="entry name" value="G_PROTEIN_RECEP_F1_2"/>
    <property type="match status" value="1"/>
</dbReference>
<keyword evidence="5 10" id="KW-0297">G-protein coupled receptor</keyword>
<dbReference type="FunFam" id="1.20.1070.10:FF:000205">
    <property type="entry name" value="[Arg8]-vasotocin receptor"/>
    <property type="match status" value="1"/>
</dbReference>
<feature type="transmembrane region" description="Helical" evidence="10">
    <location>
        <begin position="267"/>
        <end position="289"/>
    </location>
</feature>
<evidence type="ECO:0000256" key="5">
    <source>
        <dbReference type="ARBA" id="ARBA00023040"/>
    </source>
</evidence>
<evidence type="ECO:0000256" key="8">
    <source>
        <dbReference type="ARBA" id="ARBA00023180"/>
    </source>
</evidence>
<dbReference type="Gene3D" id="1.20.1070.10">
    <property type="entry name" value="Rhodopsin 7-helix transmembrane proteins"/>
    <property type="match status" value="1"/>
</dbReference>
<comment type="subcellular location">
    <subcellularLocation>
        <location evidence="1 10">Cell membrane</location>
        <topology evidence="1 10">Multi-pass membrane protein</topology>
    </subcellularLocation>
</comment>